<dbReference type="Gene3D" id="3.90.1300.10">
    <property type="entry name" value="Amidase signature (AS) domain"/>
    <property type="match status" value="1"/>
</dbReference>
<dbReference type="PANTHER" id="PTHR11895">
    <property type="entry name" value="TRANSAMIDASE"/>
    <property type="match status" value="1"/>
</dbReference>
<dbReference type="Pfam" id="PF01425">
    <property type="entry name" value="Amidase"/>
    <property type="match status" value="1"/>
</dbReference>
<evidence type="ECO:0000256" key="1">
    <source>
        <dbReference type="ARBA" id="ARBA00009199"/>
    </source>
</evidence>
<evidence type="ECO:0000313" key="3">
    <source>
        <dbReference type="EMBL" id="MFC4911346.1"/>
    </source>
</evidence>
<proteinExistence type="inferred from homology"/>
<dbReference type="Proteomes" id="UP001595872">
    <property type="component" value="Unassembled WGS sequence"/>
</dbReference>
<comment type="caution">
    <text evidence="3">The sequence shown here is derived from an EMBL/GenBank/DDBJ whole genome shotgun (WGS) entry which is preliminary data.</text>
</comment>
<name>A0ABV9U7U0_9ACTN</name>
<protein>
    <submittedName>
        <fullName evidence="3">Amidase</fullName>
    </submittedName>
</protein>
<feature type="domain" description="Amidase" evidence="2">
    <location>
        <begin position="25"/>
        <end position="451"/>
    </location>
</feature>
<dbReference type="InterPro" id="IPR036928">
    <property type="entry name" value="AS_sf"/>
</dbReference>
<evidence type="ECO:0000259" key="2">
    <source>
        <dbReference type="Pfam" id="PF01425"/>
    </source>
</evidence>
<dbReference type="RefSeq" id="WP_378260160.1">
    <property type="nucleotide sequence ID" value="NZ_JBHSIT010000009.1"/>
</dbReference>
<dbReference type="SUPFAM" id="SSF75304">
    <property type="entry name" value="Amidase signature (AS) enzymes"/>
    <property type="match status" value="1"/>
</dbReference>
<dbReference type="PROSITE" id="PS00571">
    <property type="entry name" value="AMIDASES"/>
    <property type="match status" value="1"/>
</dbReference>
<dbReference type="InterPro" id="IPR023631">
    <property type="entry name" value="Amidase_dom"/>
</dbReference>
<dbReference type="PANTHER" id="PTHR11895:SF7">
    <property type="entry name" value="GLUTAMYL-TRNA(GLN) AMIDOTRANSFERASE SUBUNIT A, MITOCHONDRIAL"/>
    <property type="match status" value="1"/>
</dbReference>
<dbReference type="EMBL" id="JBHSIT010000009">
    <property type="protein sequence ID" value="MFC4911346.1"/>
    <property type="molecule type" value="Genomic_DNA"/>
</dbReference>
<dbReference type="InterPro" id="IPR000120">
    <property type="entry name" value="Amidase"/>
</dbReference>
<organism evidence="3 4">
    <name type="scientific">Actinomadura gamaensis</name>
    <dbReference type="NCBI Taxonomy" id="1763541"/>
    <lineage>
        <taxon>Bacteria</taxon>
        <taxon>Bacillati</taxon>
        <taxon>Actinomycetota</taxon>
        <taxon>Actinomycetes</taxon>
        <taxon>Streptosporangiales</taxon>
        <taxon>Thermomonosporaceae</taxon>
        <taxon>Actinomadura</taxon>
    </lineage>
</organism>
<gene>
    <name evidence="3" type="ORF">ACFPCY_28850</name>
</gene>
<reference evidence="4" key="1">
    <citation type="journal article" date="2019" name="Int. J. Syst. Evol. Microbiol.">
        <title>The Global Catalogue of Microorganisms (GCM) 10K type strain sequencing project: providing services to taxonomists for standard genome sequencing and annotation.</title>
        <authorList>
            <consortium name="The Broad Institute Genomics Platform"/>
            <consortium name="The Broad Institute Genome Sequencing Center for Infectious Disease"/>
            <person name="Wu L."/>
            <person name="Ma J."/>
        </authorList>
    </citation>
    <scope>NUCLEOTIDE SEQUENCE [LARGE SCALE GENOMIC DNA]</scope>
    <source>
        <strain evidence="4">KLKA75</strain>
    </source>
</reference>
<accession>A0ABV9U7U0</accession>
<evidence type="ECO:0000313" key="4">
    <source>
        <dbReference type="Proteomes" id="UP001595872"/>
    </source>
</evidence>
<dbReference type="InterPro" id="IPR020556">
    <property type="entry name" value="Amidase_CS"/>
</dbReference>
<comment type="similarity">
    <text evidence="1">Belongs to the amidase family.</text>
</comment>
<keyword evidence="4" id="KW-1185">Reference proteome</keyword>
<sequence length="474" mass="50380">MTHTHDLTAEQTAAAVRSRDLSPVELTRHYLDRAERLNDRVGAYVTLTPELALEQARAAEKLVAGADDPAELPPLLGVPIPVKDLNMVSGVRMTLGSAAHADLTGFADDTVVVRLREAGSVHLGKTNTPEFGLPCYTENDVAPPARTPWDLSRSAGGSSGGAAAAVASGLAPAAQGSDGGGSIRIPASACGLFGIKPTRGRISHGPVVPDLFGLSTNGPITRTVRDAALLLDVMAGPRPGDMFRAPGVEGSFLSYTERPPGRLRIARSIEAGVPGVEIHPDVRAAYDAASELLEELGHEVVDVPLLWSADLVPHFETLWAAMATLTPVAPDREELLQPLTRWLRARGEATTAPQLMMAHAALQAAMRTVLPVLDEYDAILHPTLAQPPALIGHFHGRSPEENFERQKLFTPFTSVYNVSGQPAVNVPLHWTDEGLPIGVMLAGRPGGEGTLISLSAQLEEARPWADRKPGIWHA</sequence>